<accession>A0A3N4HRK9</accession>
<protein>
    <submittedName>
        <fullName evidence="2">Uncharacterized protein</fullName>
    </submittedName>
</protein>
<dbReference type="AlphaFoldDB" id="A0A3N4HRK9"/>
<dbReference type="Proteomes" id="UP000275078">
    <property type="component" value="Unassembled WGS sequence"/>
</dbReference>
<evidence type="ECO:0000256" key="1">
    <source>
        <dbReference type="SAM" id="MobiDB-lite"/>
    </source>
</evidence>
<feature type="region of interest" description="Disordered" evidence="1">
    <location>
        <begin position="107"/>
        <end position="158"/>
    </location>
</feature>
<dbReference type="EMBL" id="ML119783">
    <property type="protein sequence ID" value="RPA74671.1"/>
    <property type="molecule type" value="Genomic_DNA"/>
</dbReference>
<proteinExistence type="predicted"/>
<evidence type="ECO:0000313" key="2">
    <source>
        <dbReference type="EMBL" id="RPA74671.1"/>
    </source>
</evidence>
<sequence>MSFPITGAQNQRQVPRLNGYFPLGFGQTESALPPGTVFYFPNGTTLTLKAFHCFEVMDARYPYPYHTHHCTPSMAGGTVVDVPGAGGMRFSIPSPFFLVPATPSFLPAHHQPGPNGIQRSQPLPPATRPVSSAARPRRQPRLPAPERTDEQHRAQKDADTISLLFQEIQVGRMYRIMTSFPDLVNHEFVTRQTPNGTLQSFSTPAFKRNSYENWAPVYDGDDKFRFGVIVSKDETSQTFTYLFCTHEPKVDKYWAPFVGSQVYDRQAKDFFIHCDPPLPEGQASYLCFTHLMNGHCAPVTGNYTPRLCGVRVHRISGEVDSFAITNMEEIRQRREQFWDDLEGEGNV</sequence>
<reference evidence="2 3" key="1">
    <citation type="journal article" date="2018" name="Nat. Ecol. Evol.">
        <title>Pezizomycetes genomes reveal the molecular basis of ectomycorrhizal truffle lifestyle.</title>
        <authorList>
            <person name="Murat C."/>
            <person name="Payen T."/>
            <person name="Noel B."/>
            <person name="Kuo A."/>
            <person name="Morin E."/>
            <person name="Chen J."/>
            <person name="Kohler A."/>
            <person name="Krizsan K."/>
            <person name="Balestrini R."/>
            <person name="Da Silva C."/>
            <person name="Montanini B."/>
            <person name="Hainaut M."/>
            <person name="Levati E."/>
            <person name="Barry K.W."/>
            <person name="Belfiori B."/>
            <person name="Cichocki N."/>
            <person name="Clum A."/>
            <person name="Dockter R.B."/>
            <person name="Fauchery L."/>
            <person name="Guy J."/>
            <person name="Iotti M."/>
            <person name="Le Tacon F."/>
            <person name="Lindquist E.A."/>
            <person name="Lipzen A."/>
            <person name="Malagnac F."/>
            <person name="Mello A."/>
            <person name="Molinier V."/>
            <person name="Miyauchi S."/>
            <person name="Poulain J."/>
            <person name="Riccioni C."/>
            <person name="Rubini A."/>
            <person name="Sitrit Y."/>
            <person name="Splivallo R."/>
            <person name="Traeger S."/>
            <person name="Wang M."/>
            <person name="Zifcakova L."/>
            <person name="Wipf D."/>
            <person name="Zambonelli A."/>
            <person name="Paolocci F."/>
            <person name="Nowrousian M."/>
            <person name="Ottonello S."/>
            <person name="Baldrian P."/>
            <person name="Spatafora J.W."/>
            <person name="Henrissat B."/>
            <person name="Nagy L.G."/>
            <person name="Aury J.M."/>
            <person name="Wincker P."/>
            <person name="Grigoriev I.V."/>
            <person name="Bonfante P."/>
            <person name="Martin F.M."/>
        </authorList>
    </citation>
    <scope>NUCLEOTIDE SEQUENCE [LARGE SCALE GENOMIC DNA]</scope>
    <source>
        <strain evidence="2 3">RN42</strain>
    </source>
</reference>
<gene>
    <name evidence="2" type="ORF">BJ508DRAFT_332817</name>
</gene>
<feature type="compositionally biased region" description="Basic and acidic residues" evidence="1">
    <location>
        <begin position="144"/>
        <end position="158"/>
    </location>
</feature>
<organism evidence="2 3">
    <name type="scientific">Ascobolus immersus RN42</name>
    <dbReference type="NCBI Taxonomy" id="1160509"/>
    <lineage>
        <taxon>Eukaryota</taxon>
        <taxon>Fungi</taxon>
        <taxon>Dikarya</taxon>
        <taxon>Ascomycota</taxon>
        <taxon>Pezizomycotina</taxon>
        <taxon>Pezizomycetes</taxon>
        <taxon>Pezizales</taxon>
        <taxon>Ascobolaceae</taxon>
        <taxon>Ascobolus</taxon>
    </lineage>
</organism>
<keyword evidence="3" id="KW-1185">Reference proteome</keyword>
<name>A0A3N4HRK9_ASCIM</name>
<evidence type="ECO:0000313" key="3">
    <source>
        <dbReference type="Proteomes" id="UP000275078"/>
    </source>
</evidence>